<dbReference type="InterPro" id="IPR029063">
    <property type="entry name" value="SAM-dependent_MTases_sf"/>
</dbReference>
<dbReference type="EC" id="2.1.1.-" evidence="1"/>
<name>A0ABW5G135_9PSEU</name>
<keyword evidence="2" id="KW-1185">Reference proteome</keyword>
<dbReference type="Proteomes" id="UP001597417">
    <property type="component" value="Unassembled WGS sequence"/>
</dbReference>
<dbReference type="EMBL" id="JBHUKR010000020">
    <property type="protein sequence ID" value="MFD2420619.1"/>
    <property type="molecule type" value="Genomic_DNA"/>
</dbReference>
<gene>
    <name evidence="1" type="ORF">ACFSXZ_30255</name>
</gene>
<dbReference type="Pfam" id="PF04672">
    <property type="entry name" value="Methyltransf_19"/>
    <property type="match status" value="1"/>
</dbReference>
<dbReference type="Gene3D" id="3.40.50.150">
    <property type="entry name" value="Vaccinia Virus protein VP39"/>
    <property type="match status" value="1"/>
</dbReference>
<sequence length="293" mass="32566">MAPNEPVAPPAPDGVDVEKPSAARIYDWFLGGTHNYAVDREFGKRLVAGFPLIRPIARSNRAWLGRVVRDAVGAGFRQFLDLGSGVPTVGNVHEIVRDTLPAGEEATVVYVDYEEVAAAHARIMLEEQEVTDWVGFVQSDLRDVDRVLKARETRELIDFKQPVCLLLVSVLHFLGPGDQPAELVARYQQKLAPGSRLAISHVTVDGAPSEDLPEALKVVEAYKSTSNPYWLRTHGEIAALFNDWPLIDPGLVALTDWHSENPRWMSLEDEEVRPYNWGAVAEKPAKNRRSKST</sequence>
<accession>A0ABW5G135</accession>
<dbReference type="RefSeq" id="WP_378268769.1">
    <property type="nucleotide sequence ID" value="NZ_JBHUKR010000020.1"/>
</dbReference>
<dbReference type="GO" id="GO:0032259">
    <property type="term" value="P:methylation"/>
    <property type="evidence" value="ECO:0007669"/>
    <property type="project" value="UniProtKB-KW"/>
</dbReference>
<evidence type="ECO:0000313" key="1">
    <source>
        <dbReference type="EMBL" id="MFD2420619.1"/>
    </source>
</evidence>
<reference evidence="2" key="1">
    <citation type="journal article" date="2019" name="Int. J. Syst. Evol. Microbiol.">
        <title>The Global Catalogue of Microorganisms (GCM) 10K type strain sequencing project: providing services to taxonomists for standard genome sequencing and annotation.</title>
        <authorList>
            <consortium name="The Broad Institute Genomics Platform"/>
            <consortium name="The Broad Institute Genome Sequencing Center for Infectious Disease"/>
            <person name="Wu L."/>
            <person name="Ma J."/>
        </authorList>
    </citation>
    <scope>NUCLEOTIDE SEQUENCE [LARGE SCALE GENOMIC DNA]</scope>
    <source>
        <strain evidence="2">CGMCC 4.7645</strain>
    </source>
</reference>
<keyword evidence="1" id="KW-0489">Methyltransferase</keyword>
<evidence type="ECO:0000313" key="2">
    <source>
        <dbReference type="Proteomes" id="UP001597417"/>
    </source>
</evidence>
<dbReference type="SUPFAM" id="SSF53335">
    <property type="entry name" value="S-adenosyl-L-methionine-dependent methyltransferases"/>
    <property type="match status" value="1"/>
</dbReference>
<proteinExistence type="predicted"/>
<comment type="caution">
    <text evidence="1">The sequence shown here is derived from an EMBL/GenBank/DDBJ whole genome shotgun (WGS) entry which is preliminary data.</text>
</comment>
<dbReference type="GO" id="GO:0008168">
    <property type="term" value="F:methyltransferase activity"/>
    <property type="evidence" value="ECO:0007669"/>
    <property type="project" value="UniProtKB-KW"/>
</dbReference>
<keyword evidence="1" id="KW-0808">Transferase</keyword>
<dbReference type="PIRSF" id="PIRSF017393">
    <property type="entry name" value="MTase_SAV2177"/>
    <property type="match status" value="1"/>
</dbReference>
<dbReference type="InterPro" id="IPR006764">
    <property type="entry name" value="SAM_dep_MeTrfase_SAV2177_type"/>
</dbReference>
<protein>
    <submittedName>
        <fullName evidence="1">SAM-dependent methyltransferase</fullName>
        <ecNumber evidence="1">2.1.1.-</ecNumber>
    </submittedName>
</protein>
<organism evidence="1 2">
    <name type="scientific">Amycolatopsis pigmentata</name>
    <dbReference type="NCBI Taxonomy" id="450801"/>
    <lineage>
        <taxon>Bacteria</taxon>
        <taxon>Bacillati</taxon>
        <taxon>Actinomycetota</taxon>
        <taxon>Actinomycetes</taxon>
        <taxon>Pseudonocardiales</taxon>
        <taxon>Pseudonocardiaceae</taxon>
        <taxon>Amycolatopsis</taxon>
    </lineage>
</organism>